<dbReference type="InterPro" id="IPR003787">
    <property type="entry name" value="Sulphur_relay_DsrE/F-like"/>
</dbReference>
<evidence type="ECO:0000256" key="1">
    <source>
        <dbReference type="SAM" id="SignalP"/>
    </source>
</evidence>
<proteinExistence type="predicted"/>
<name>A0A3D8M719_9ALTE</name>
<protein>
    <submittedName>
        <fullName evidence="2">Uncharacterized protein</fullName>
    </submittedName>
</protein>
<dbReference type="Gene3D" id="3.40.1260.10">
    <property type="entry name" value="DsrEFH-like"/>
    <property type="match status" value="1"/>
</dbReference>
<dbReference type="PANTHER" id="PTHR37691">
    <property type="entry name" value="BLR3518 PROTEIN"/>
    <property type="match status" value="1"/>
</dbReference>
<feature type="chain" id="PRO_5017670068" evidence="1">
    <location>
        <begin position="23"/>
        <end position="178"/>
    </location>
</feature>
<comment type="caution">
    <text evidence="2">The sequence shown here is derived from an EMBL/GenBank/DDBJ whole genome shotgun (WGS) entry which is preliminary data.</text>
</comment>
<feature type="signal peptide" evidence="1">
    <location>
        <begin position="1"/>
        <end position="22"/>
    </location>
</feature>
<dbReference type="Pfam" id="PF02635">
    <property type="entry name" value="DsrE"/>
    <property type="match status" value="1"/>
</dbReference>
<dbReference type="EMBL" id="QRHA01000006">
    <property type="protein sequence ID" value="RDV25505.1"/>
    <property type="molecule type" value="Genomic_DNA"/>
</dbReference>
<dbReference type="InterPro" id="IPR027396">
    <property type="entry name" value="DsrEFH-like"/>
</dbReference>
<keyword evidence="1" id="KW-0732">Signal</keyword>
<gene>
    <name evidence="2" type="ORF">DXV75_09405</name>
</gene>
<evidence type="ECO:0000313" key="2">
    <source>
        <dbReference type="EMBL" id="RDV25505.1"/>
    </source>
</evidence>
<dbReference type="RefSeq" id="WP_115593159.1">
    <property type="nucleotide sequence ID" value="NZ_QRHA01000006.1"/>
</dbReference>
<accession>A0A3D8M719</accession>
<sequence length="178" mass="19179">MTIWLRNFVLLILAFGSLSVQGAEFVSGTAIPDYGKYAQVPGVKFNAESRFQVVFDVAEGGKPGELNRRFNSLARFLNMHVGHGAVLENLDLVLVVHGSATLDLLNDEQYQARKSQKNANAGLLAALQKAGVKVWVCGQSAAGHEVEEADLLPGVEVALSAMTAHAQLQQQGYTLNPF</sequence>
<dbReference type="SUPFAM" id="SSF75169">
    <property type="entry name" value="DsrEFH-like"/>
    <property type="match status" value="1"/>
</dbReference>
<organism evidence="2 3">
    <name type="scientific">Alteromonas aestuariivivens</name>
    <dbReference type="NCBI Taxonomy" id="1938339"/>
    <lineage>
        <taxon>Bacteria</taxon>
        <taxon>Pseudomonadati</taxon>
        <taxon>Pseudomonadota</taxon>
        <taxon>Gammaproteobacteria</taxon>
        <taxon>Alteromonadales</taxon>
        <taxon>Alteromonadaceae</taxon>
        <taxon>Alteromonas/Salinimonas group</taxon>
        <taxon>Alteromonas</taxon>
    </lineage>
</organism>
<dbReference type="PANTHER" id="PTHR37691:SF1">
    <property type="entry name" value="BLR3518 PROTEIN"/>
    <property type="match status" value="1"/>
</dbReference>
<reference evidence="3" key="1">
    <citation type="submission" date="2018-08" db="EMBL/GenBank/DDBJ databases">
        <authorList>
            <person name="Zhang J."/>
            <person name="Du Z.-J."/>
        </authorList>
    </citation>
    <scope>NUCLEOTIDE SEQUENCE [LARGE SCALE GENOMIC DNA]</scope>
    <source>
        <strain evidence="3">KCTC 52655</strain>
    </source>
</reference>
<evidence type="ECO:0000313" key="3">
    <source>
        <dbReference type="Proteomes" id="UP000256561"/>
    </source>
</evidence>
<keyword evidence="3" id="KW-1185">Reference proteome</keyword>
<dbReference type="Proteomes" id="UP000256561">
    <property type="component" value="Unassembled WGS sequence"/>
</dbReference>
<dbReference type="OrthoDB" id="7206705at2"/>
<dbReference type="AlphaFoldDB" id="A0A3D8M719"/>